<dbReference type="eggNOG" id="COG4748">
    <property type="taxonomic scope" value="Bacteria"/>
</dbReference>
<dbReference type="Pfam" id="PF04313">
    <property type="entry name" value="HSDR_N"/>
    <property type="match status" value="1"/>
</dbReference>
<dbReference type="STRING" id="41431.PCC8801_4251"/>
<dbReference type="RefSeq" id="WP_015957334.1">
    <property type="nucleotide sequence ID" value="NC_011726.1"/>
</dbReference>
<dbReference type="Proteomes" id="UP000008204">
    <property type="component" value="Chromosome"/>
</dbReference>
<evidence type="ECO:0000313" key="2">
    <source>
        <dbReference type="EMBL" id="ACK68175.1"/>
    </source>
</evidence>
<proteinExistence type="predicted"/>
<dbReference type="PIRSF" id="PIRSF035009">
    <property type="entry name" value="UCP035009_HSDR_N"/>
    <property type="match status" value="1"/>
</dbReference>
<dbReference type="InterPro" id="IPR017035">
    <property type="entry name" value="UCP035009_HsdR_All3000-type"/>
</dbReference>
<dbReference type="InterPro" id="IPR007409">
    <property type="entry name" value="Restrct_endonuc_type1_HsdR_N"/>
</dbReference>
<dbReference type="KEGG" id="cyp:PCC8801_4251"/>
<evidence type="ECO:0000259" key="1">
    <source>
        <dbReference type="Pfam" id="PF04313"/>
    </source>
</evidence>
<dbReference type="GO" id="GO:0009307">
    <property type="term" value="P:DNA restriction-modification system"/>
    <property type="evidence" value="ECO:0007669"/>
    <property type="project" value="UniProtKB-KW"/>
</dbReference>
<dbReference type="OrthoDB" id="9148007at2"/>
<sequence>MDLIDRLKGIAQKVENQFSSIQTEEATKTAFIMPFIQGLGYDVFNPMEVHPEYAADLPELKGEKVDYAIFSNDKPIILIECKHCQDTLDHPKHRAQLHRYFHVTETKIGVLTNGIVYRFYTDTDKDNVMDDRPFFEFNILNFDESSVNELKRFAQSNFNPDALKDVAKNLLYTKEIKRVIADELTNPSPELVKHFIGDVYPGIKTTAVVEKFTEIIKRSVKEYINERIKERLESAISDDDNPSPINHVSLSVDNGEGSDSAISDNDNNGIVTTPEELEGFYLVKSILREVIDTSRLQHKDTKFYFGINLDGKVTKTICRLRFSDKKKNIAVLDKEGQEVKHNISNLDEIYGVAEFLKARVKYLTQNSYVSQPEPSEII</sequence>
<feature type="domain" description="Restriction endonuclease type I HsdR N-terminal" evidence="1">
    <location>
        <begin position="62"/>
        <end position="127"/>
    </location>
</feature>
<protein>
    <recommendedName>
        <fullName evidence="1">Restriction endonuclease type I HsdR N-terminal domain-containing protein</fullName>
    </recommendedName>
</protein>
<keyword evidence="3" id="KW-1185">Reference proteome</keyword>
<name>B7K6C2_RIPO1</name>
<accession>B7K6C2</accession>
<dbReference type="GO" id="GO:0003677">
    <property type="term" value="F:DNA binding"/>
    <property type="evidence" value="ECO:0007669"/>
    <property type="project" value="UniProtKB-KW"/>
</dbReference>
<dbReference type="EMBL" id="CP001287">
    <property type="protein sequence ID" value="ACK68175.1"/>
    <property type="molecule type" value="Genomic_DNA"/>
</dbReference>
<organism evidence="2 3">
    <name type="scientific">Rippkaea orientalis (strain PCC 8801 / RF-1)</name>
    <name type="common">Cyanothece sp. (strain PCC 8801)</name>
    <dbReference type="NCBI Taxonomy" id="41431"/>
    <lineage>
        <taxon>Bacteria</taxon>
        <taxon>Bacillati</taxon>
        <taxon>Cyanobacteriota</taxon>
        <taxon>Cyanophyceae</taxon>
        <taxon>Oscillatoriophycideae</taxon>
        <taxon>Chroococcales</taxon>
        <taxon>Aphanothecaceae</taxon>
        <taxon>Rippkaea</taxon>
        <taxon>Rippkaea orientalis</taxon>
    </lineage>
</organism>
<dbReference type="HOGENOM" id="CLU_045501_0_0_3"/>
<reference evidence="3" key="1">
    <citation type="journal article" date="2011" name="MBio">
        <title>Novel metabolic attributes of the genus Cyanothece, comprising a group of unicellular nitrogen-fixing Cyanobacteria.</title>
        <authorList>
            <person name="Bandyopadhyay A."/>
            <person name="Elvitigala T."/>
            <person name="Welsh E."/>
            <person name="Stockel J."/>
            <person name="Liberton M."/>
            <person name="Min H."/>
            <person name="Sherman L.A."/>
            <person name="Pakrasi H.B."/>
        </authorList>
    </citation>
    <scope>NUCLEOTIDE SEQUENCE [LARGE SCALE GENOMIC DNA]</scope>
    <source>
        <strain evidence="3">PCC 8801</strain>
    </source>
</reference>
<gene>
    <name evidence="2" type="ordered locus">PCC8801_4251</name>
</gene>
<dbReference type="GO" id="GO:0009035">
    <property type="term" value="F:type I site-specific deoxyribonuclease activity"/>
    <property type="evidence" value="ECO:0007669"/>
    <property type="project" value="UniProtKB-EC"/>
</dbReference>
<dbReference type="AlphaFoldDB" id="B7K6C2"/>
<dbReference type="GO" id="GO:0005524">
    <property type="term" value="F:ATP binding"/>
    <property type="evidence" value="ECO:0007669"/>
    <property type="project" value="UniProtKB-KW"/>
</dbReference>
<evidence type="ECO:0000313" key="3">
    <source>
        <dbReference type="Proteomes" id="UP000008204"/>
    </source>
</evidence>